<comment type="similarity">
    <text evidence="3">Belongs to the archaeal Rpo3/eukaryotic RPB3 RNA polymerase subunit family.</text>
</comment>
<dbReference type="GO" id="GO:0005665">
    <property type="term" value="C:RNA polymerase II, core complex"/>
    <property type="evidence" value="ECO:0007669"/>
    <property type="project" value="TreeGrafter"/>
</dbReference>
<dbReference type="InterPro" id="IPR011262">
    <property type="entry name" value="DNA-dir_RNA_pol_insert"/>
</dbReference>
<dbReference type="HOGENOM" id="CLU_038421_1_0_1"/>
<keyword evidence="1" id="KW-0240">DNA-directed RNA polymerase</keyword>
<evidence type="ECO:0000313" key="6">
    <source>
        <dbReference type="Proteomes" id="UP000002872"/>
    </source>
</evidence>
<dbReference type="PANTHER" id="PTHR11800">
    <property type="entry name" value="DNA-DIRECTED RNA POLYMERASE"/>
    <property type="match status" value="1"/>
</dbReference>
<evidence type="ECO:0000313" key="5">
    <source>
        <dbReference type="EMBL" id="EIJ88857.1"/>
    </source>
</evidence>
<evidence type="ECO:0000256" key="1">
    <source>
        <dbReference type="ARBA" id="ARBA00022478"/>
    </source>
</evidence>
<dbReference type="EMBL" id="GL870877">
    <property type="protein sequence ID" value="EIJ88857.1"/>
    <property type="molecule type" value="Genomic_DNA"/>
</dbReference>
<dbReference type="Gene3D" id="2.170.120.12">
    <property type="entry name" value="DNA-directed RNA polymerase, insert domain"/>
    <property type="match status" value="1"/>
</dbReference>
<dbReference type="GO" id="GO:0046983">
    <property type="term" value="F:protein dimerization activity"/>
    <property type="evidence" value="ECO:0007669"/>
    <property type="project" value="InterPro"/>
</dbReference>
<keyword evidence="2" id="KW-0804">Transcription</keyword>
<dbReference type="SUPFAM" id="SSF56553">
    <property type="entry name" value="Insert subdomain of RNA polymerase alpha subunit"/>
    <property type="match status" value="1"/>
</dbReference>
<evidence type="ECO:0000256" key="2">
    <source>
        <dbReference type="ARBA" id="ARBA00023163"/>
    </source>
</evidence>
<dbReference type="OrthoDB" id="270173at2759"/>
<evidence type="ECO:0000259" key="4">
    <source>
        <dbReference type="SMART" id="SM00662"/>
    </source>
</evidence>
<dbReference type="InterPro" id="IPR036643">
    <property type="entry name" value="RNApol_insert_sf"/>
</dbReference>
<evidence type="ECO:0000256" key="3">
    <source>
        <dbReference type="ARBA" id="ARBA00025804"/>
    </source>
</evidence>
<dbReference type="GO" id="GO:0006366">
    <property type="term" value="P:transcription by RNA polymerase II"/>
    <property type="evidence" value="ECO:0007669"/>
    <property type="project" value="TreeGrafter"/>
</dbReference>
<dbReference type="OMA" id="FYFEVES"/>
<organism evidence="5 6">
    <name type="scientific">Nematocida parisii (strain ERTm3)</name>
    <name type="common">Nematode killer fungus</name>
    <dbReference type="NCBI Taxonomy" id="935791"/>
    <lineage>
        <taxon>Eukaryota</taxon>
        <taxon>Fungi</taxon>
        <taxon>Fungi incertae sedis</taxon>
        <taxon>Microsporidia</taxon>
        <taxon>Nematocida</taxon>
    </lineage>
</organism>
<feature type="domain" description="DNA-directed RNA polymerase RpoA/D/Rpb3-type" evidence="4">
    <location>
        <begin position="13"/>
        <end position="250"/>
    </location>
</feature>
<gene>
    <name evidence="5" type="ORF">NEQG_00676</name>
</gene>
<sequence>MVKIEIEEVTEESIKFTLEGCTLGMANALRRVIMTEIPTLAIDIVQFDKNYTVIPEEMTTDRLGLIPIESSLVEKYLYPKDCSCKSFCKNCSISIVLDVKNDGQTPMTVTSKSLFVEGGDPINIGDPRYPSIITRLGHKQSIKCKCIAVKGIGKKHSKWSPVSTVAFGYDEDNSLRHTKFWHEKSINKEWPAPWFSDKSTPAQSEEYVHSADPSKFYFNVEVVKGSLKPMEVLSRAVQVLKDKLKHVRDALEDI</sequence>
<reference evidence="5" key="1">
    <citation type="submission" date="2011-01" db="EMBL/GenBank/DDBJ databases">
        <title>The Genome Sequence of Nematocida parisii strain ERTm3.</title>
        <authorList>
            <consortium name="The Broad Institute Genome Sequencing Platform"/>
            <consortium name="The Broad Institute Genome Sequencing Center for Infectious Disease"/>
            <person name="Cuomo C."/>
            <person name="Troemel E."/>
            <person name="Young S.K."/>
            <person name="Zeng Q."/>
            <person name="Gargeya S."/>
            <person name="Fitzgerald M."/>
            <person name="Haas B."/>
            <person name="Abouelleil A."/>
            <person name="Alvarado L."/>
            <person name="Arachchi H.M."/>
            <person name="Berlin A."/>
            <person name="Chapman S.B."/>
            <person name="Gearin G."/>
            <person name="Goldberg J."/>
            <person name="Griggs A."/>
            <person name="Gujja S."/>
            <person name="Hansen M."/>
            <person name="Heiman D."/>
            <person name="Howarth C."/>
            <person name="Larimer J."/>
            <person name="Lui A."/>
            <person name="MacDonald P.J.P."/>
            <person name="McCowen C."/>
            <person name="Montmayeur A."/>
            <person name="Murphy C."/>
            <person name="Neiman D."/>
            <person name="Pearson M."/>
            <person name="Priest M."/>
            <person name="Roberts A."/>
            <person name="Saif S."/>
            <person name="Shea T."/>
            <person name="Sisk P."/>
            <person name="Stolte C."/>
            <person name="Sykes S."/>
            <person name="Wortman J."/>
            <person name="Nusbaum C."/>
            <person name="Birren B."/>
        </authorList>
    </citation>
    <scope>NUCLEOTIDE SEQUENCE</scope>
    <source>
        <strain evidence="5">ERTm3</strain>
    </source>
</reference>
<dbReference type="HAMAP" id="MF_00320">
    <property type="entry name" value="RNApol_arch_Rpo3"/>
    <property type="match status" value="1"/>
</dbReference>
<dbReference type="PANTHER" id="PTHR11800:SF2">
    <property type="entry name" value="DNA-DIRECTED RNA POLYMERASE II SUBUNIT RPB3"/>
    <property type="match status" value="1"/>
</dbReference>
<protein>
    <submittedName>
        <fullName evidence="5">RNA polymerase Rpb3/Rpb11 dimerization domain-containing protein</fullName>
    </submittedName>
</protein>
<keyword evidence="6" id="KW-1185">Reference proteome</keyword>
<dbReference type="InterPro" id="IPR011263">
    <property type="entry name" value="DNA-dir_RNA_pol_RpoA/D/Rpb3"/>
</dbReference>
<dbReference type="InterPro" id="IPR022842">
    <property type="entry name" value="RNAP_Rpo3/Rpb3/RPAC1"/>
</dbReference>
<dbReference type="Gene3D" id="3.30.1360.10">
    <property type="entry name" value="RNA polymerase, RBP11-like subunit"/>
    <property type="match status" value="1"/>
</dbReference>
<dbReference type="Pfam" id="PF01000">
    <property type="entry name" value="RNA_pol_A_bac"/>
    <property type="match status" value="1"/>
</dbReference>
<dbReference type="GO" id="GO:0003899">
    <property type="term" value="F:DNA-directed RNA polymerase activity"/>
    <property type="evidence" value="ECO:0007669"/>
    <property type="project" value="InterPro"/>
</dbReference>
<dbReference type="InterPro" id="IPR036603">
    <property type="entry name" value="RBP11-like"/>
</dbReference>
<proteinExistence type="inferred from homology"/>
<dbReference type="SMART" id="SM00662">
    <property type="entry name" value="RPOLD"/>
    <property type="match status" value="1"/>
</dbReference>
<dbReference type="Pfam" id="PF01193">
    <property type="entry name" value="RNA_pol_L"/>
    <property type="match status" value="1"/>
</dbReference>
<dbReference type="VEuPathDB" id="MicrosporidiaDB:NEQG_00676"/>
<dbReference type="STRING" id="935791.I3EI10"/>
<accession>I3EI10</accession>
<dbReference type="AlphaFoldDB" id="I3EI10"/>
<name>I3EI10_NEMP3</name>
<dbReference type="SUPFAM" id="SSF55257">
    <property type="entry name" value="RBP11-like subunits of RNA polymerase"/>
    <property type="match status" value="1"/>
</dbReference>
<dbReference type="FunCoup" id="I3EI10">
    <property type="interactions" value="208"/>
</dbReference>
<dbReference type="InParanoid" id="I3EI10"/>
<dbReference type="InterPro" id="IPR050518">
    <property type="entry name" value="Rpo3/RPB3_RNA_Pol_subunit"/>
</dbReference>
<dbReference type="Proteomes" id="UP000002872">
    <property type="component" value="Unassembled WGS sequence"/>
</dbReference>